<dbReference type="Pfam" id="PF00588">
    <property type="entry name" value="SpoU_methylase"/>
    <property type="match status" value="1"/>
</dbReference>
<dbReference type="EMBL" id="JANCMU010000002">
    <property type="protein sequence ID" value="MDG4945937.1"/>
    <property type="molecule type" value="Genomic_DNA"/>
</dbReference>
<keyword evidence="1 4" id="KW-0489">Methyltransferase</keyword>
<proteinExistence type="predicted"/>
<accession>A0A9X4MYJ6</accession>
<dbReference type="GO" id="GO:0005829">
    <property type="term" value="C:cytosol"/>
    <property type="evidence" value="ECO:0007669"/>
    <property type="project" value="TreeGrafter"/>
</dbReference>
<dbReference type="PANTHER" id="PTHR46429:SF1">
    <property type="entry name" value="23S RRNA (GUANOSINE-2'-O-)-METHYLTRANSFERASE RLMB"/>
    <property type="match status" value="1"/>
</dbReference>
<dbReference type="AlphaFoldDB" id="A0A9X4MYJ6"/>
<gene>
    <name evidence="4" type="ORF">NMK71_05890</name>
</gene>
<dbReference type="GO" id="GO:0008173">
    <property type="term" value="F:RNA methyltransferase activity"/>
    <property type="evidence" value="ECO:0007669"/>
    <property type="project" value="InterPro"/>
</dbReference>
<dbReference type="Gene3D" id="3.40.1280.10">
    <property type="match status" value="1"/>
</dbReference>
<dbReference type="SUPFAM" id="SSF75217">
    <property type="entry name" value="alpha/beta knot"/>
    <property type="match status" value="1"/>
</dbReference>
<evidence type="ECO:0000259" key="3">
    <source>
        <dbReference type="Pfam" id="PF00588"/>
    </source>
</evidence>
<dbReference type="PANTHER" id="PTHR46429">
    <property type="entry name" value="23S RRNA (GUANOSINE-2'-O-)-METHYLTRANSFERASE RLMB"/>
    <property type="match status" value="1"/>
</dbReference>
<evidence type="ECO:0000256" key="2">
    <source>
        <dbReference type="ARBA" id="ARBA00022679"/>
    </source>
</evidence>
<reference evidence="4" key="1">
    <citation type="submission" date="2022-07" db="EMBL/GenBank/DDBJ databases">
        <title>Description and genome-wide analysis of Profundicola chukchiensis gen. nov., sp. nov., marine bacteria isolated from bottom sediments of the Chukchi Sea.</title>
        <authorList>
            <person name="Romanenko L."/>
            <person name="Otstavnykh N."/>
            <person name="Kurilenko V."/>
            <person name="Eremeev V."/>
            <person name="Velansky P."/>
            <person name="Mikhailov V."/>
            <person name="Isaeva M."/>
        </authorList>
    </citation>
    <scope>NUCLEOTIDE SEQUENCE</scope>
    <source>
        <strain evidence="4">KMM 9713</strain>
    </source>
</reference>
<keyword evidence="5" id="KW-1185">Reference proteome</keyword>
<feature type="domain" description="tRNA/rRNA methyltransferase SpoU type" evidence="3">
    <location>
        <begin position="19"/>
        <end position="161"/>
    </location>
</feature>
<dbReference type="Proteomes" id="UP001152599">
    <property type="component" value="Unassembled WGS sequence"/>
</dbReference>
<dbReference type="InterPro" id="IPR029028">
    <property type="entry name" value="Alpha/beta_knot_MTases"/>
</dbReference>
<dbReference type="InterPro" id="IPR001537">
    <property type="entry name" value="SpoU_MeTrfase"/>
</dbReference>
<sequence length="165" mass="19035">MEYQLEHQEITTQKHPLRLKILVVNLQSPANYGMMIRMAEAMGVEEIIFFSDQFSELTSKMKRSSRAAEKNLKVRFVQDLISEIEVLKKEDFEIIGLEYTSESKDITKLEFNQKAKALICGNEAFGISLEFIKESDYCVHLPMYGKNTSMNVVMATSIALWEMIH</sequence>
<dbReference type="GO" id="GO:0006396">
    <property type="term" value="P:RNA processing"/>
    <property type="evidence" value="ECO:0007669"/>
    <property type="project" value="InterPro"/>
</dbReference>
<dbReference type="InterPro" id="IPR029026">
    <property type="entry name" value="tRNA_m1G_MTases_N"/>
</dbReference>
<evidence type="ECO:0000256" key="1">
    <source>
        <dbReference type="ARBA" id="ARBA00022603"/>
    </source>
</evidence>
<dbReference type="InterPro" id="IPR004441">
    <property type="entry name" value="rRNA_MeTrfase_TrmH"/>
</dbReference>
<keyword evidence="2" id="KW-0808">Transferase</keyword>
<dbReference type="GO" id="GO:0003723">
    <property type="term" value="F:RNA binding"/>
    <property type="evidence" value="ECO:0007669"/>
    <property type="project" value="InterPro"/>
</dbReference>
<protein>
    <submittedName>
        <fullName evidence="4">TrmH family RNA methyltransferase</fullName>
    </submittedName>
</protein>
<evidence type="ECO:0000313" key="5">
    <source>
        <dbReference type="Proteomes" id="UP001152599"/>
    </source>
</evidence>
<dbReference type="RefSeq" id="WP_304420464.1">
    <property type="nucleotide sequence ID" value="NZ_JANCMU010000002.1"/>
</dbReference>
<dbReference type="GO" id="GO:0032259">
    <property type="term" value="P:methylation"/>
    <property type="evidence" value="ECO:0007669"/>
    <property type="project" value="UniProtKB-KW"/>
</dbReference>
<name>A0A9X4MYJ6_9FLAO</name>
<comment type="caution">
    <text evidence="4">The sequence shown here is derived from an EMBL/GenBank/DDBJ whole genome shotgun (WGS) entry which is preliminary data.</text>
</comment>
<dbReference type="CDD" id="cd18082">
    <property type="entry name" value="SpoU-like_family"/>
    <property type="match status" value="1"/>
</dbReference>
<organism evidence="4 5">
    <name type="scientific">Profundicola chukchiensis</name>
    <dbReference type="NCBI Taxonomy" id="2961959"/>
    <lineage>
        <taxon>Bacteria</taxon>
        <taxon>Pseudomonadati</taxon>
        <taxon>Bacteroidota</taxon>
        <taxon>Flavobacteriia</taxon>
        <taxon>Flavobacteriales</taxon>
        <taxon>Weeksellaceae</taxon>
        <taxon>Profundicola</taxon>
    </lineage>
</organism>
<evidence type="ECO:0000313" key="4">
    <source>
        <dbReference type="EMBL" id="MDG4945937.1"/>
    </source>
</evidence>